<proteinExistence type="inferred from homology"/>
<comment type="cofactor">
    <cofactor evidence="8">
        <name>dipyrromethane</name>
        <dbReference type="ChEBI" id="CHEBI:60342"/>
    </cofactor>
    <text evidence="8">Binds 1 dipyrromethane group covalently.</text>
</comment>
<comment type="pathway">
    <text evidence="2">Porphyrin-containing compound metabolism; protoporphyrin-IX biosynthesis; coproporphyrinogen-III from 5-aminolevulinate: step 2/4.</text>
</comment>
<dbReference type="Proteomes" id="UP000199309">
    <property type="component" value="Unassembled WGS sequence"/>
</dbReference>
<dbReference type="PANTHER" id="PTHR11557:SF0">
    <property type="entry name" value="PORPHOBILINOGEN DEAMINASE"/>
    <property type="match status" value="1"/>
</dbReference>
<dbReference type="InterPro" id="IPR036803">
    <property type="entry name" value="Porphobilinogen_deaminase_C_sf"/>
</dbReference>
<evidence type="ECO:0000313" key="11">
    <source>
        <dbReference type="EMBL" id="SDN21037.1"/>
    </source>
</evidence>
<dbReference type="InterPro" id="IPR000860">
    <property type="entry name" value="HemC"/>
</dbReference>
<evidence type="ECO:0000313" key="12">
    <source>
        <dbReference type="Proteomes" id="UP000199309"/>
    </source>
</evidence>
<dbReference type="PROSITE" id="PS00533">
    <property type="entry name" value="PORPHOBILINOGEN_DEAM"/>
    <property type="match status" value="1"/>
</dbReference>
<gene>
    <name evidence="8" type="primary">hemC</name>
    <name evidence="11" type="ORF">SAMN05660299_02332</name>
</gene>
<dbReference type="Pfam" id="PF01379">
    <property type="entry name" value="Porphobil_deam"/>
    <property type="match status" value="1"/>
</dbReference>
<dbReference type="Gene3D" id="3.30.160.40">
    <property type="entry name" value="Porphobilinogen deaminase, C-terminal domain"/>
    <property type="match status" value="1"/>
</dbReference>
<dbReference type="PIRSF" id="PIRSF001438">
    <property type="entry name" value="4pyrrol_synth_OHMeBilane_synth"/>
    <property type="match status" value="1"/>
</dbReference>
<dbReference type="GO" id="GO:0005737">
    <property type="term" value="C:cytoplasm"/>
    <property type="evidence" value="ECO:0007669"/>
    <property type="project" value="UniProtKB-UniRule"/>
</dbReference>
<evidence type="ECO:0000259" key="10">
    <source>
        <dbReference type="Pfam" id="PF03900"/>
    </source>
</evidence>
<dbReference type="AlphaFoldDB" id="A0A1G9ZIW6"/>
<comment type="similarity">
    <text evidence="3 8">Belongs to the HMBS family.</text>
</comment>
<dbReference type="SUPFAM" id="SSF54782">
    <property type="entry name" value="Porphobilinogen deaminase (hydroxymethylbilane synthase), C-terminal domain"/>
    <property type="match status" value="1"/>
</dbReference>
<keyword evidence="5 8" id="KW-0808">Transferase</keyword>
<dbReference type="SUPFAM" id="SSF53850">
    <property type="entry name" value="Periplasmic binding protein-like II"/>
    <property type="match status" value="1"/>
</dbReference>
<dbReference type="FunFam" id="3.40.190.10:FF:000004">
    <property type="entry name" value="Porphobilinogen deaminase"/>
    <property type="match status" value="1"/>
</dbReference>
<dbReference type="NCBIfam" id="TIGR00212">
    <property type="entry name" value="hemC"/>
    <property type="match status" value="1"/>
</dbReference>
<dbReference type="FunFam" id="3.40.190.10:FF:000005">
    <property type="entry name" value="Porphobilinogen deaminase"/>
    <property type="match status" value="1"/>
</dbReference>
<comment type="subunit">
    <text evidence="4 8">Monomer.</text>
</comment>
<dbReference type="InterPro" id="IPR022417">
    <property type="entry name" value="Porphobilin_deaminase_N"/>
</dbReference>
<dbReference type="OrthoDB" id="9810298at2"/>
<dbReference type="HAMAP" id="MF_00260">
    <property type="entry name" value="Porphobil_deam"/>
    <property type="match status" value="1"/>
</dbReference>
<dbReference type="EMBL" id="FNHQ01000030">
    <property type="protein sequence ID" value="SDN21037.1"/>
    <property type="molecule type" value="Genomic_DNA"/>
</dbReference>
<dbReference type="PANTHER" id="PTHR11557">
    <property type="entry name" value="PORPHOBILINOGEN DEAMINASE"/>
    <property type="match status" value="1"/>
</dbReference>
<dbReference type="InterPro" id="IPR022418">
    <property type="entry name" value="Porphobilinogen_deaminase_C"/>
</dbReference>
<comment type="function">
    <text evidence="1 8">Tetrapolymerization of the monopyrrole PBG into the hydroxymethylbilane pre-uroporphyrinogen in several discrete steps.</text>
</comment>
<evidence type="ECO:0000259" key="9">
    <source>
        <dbReference type="Pfam" id="PF01379"/>
    </source>
</evidence>
<dbReference type="GO" id="GO:0006782">
    <property type="term" value="P:protoporphyrinogen IX biosynthetic process"/>
    <property type="evidence" value="ECO:0007669"/>
    <property type="project" value="UniProtKB-UniRule"/>
</dbReference>
<evidence type="ECO:0000256" key="6">
    <source>
        <dbReference type="ARBA" id="ARBA00023244"/>
    </source>
</evidence>
<name>A0A1G9ZIW6_9FIRM</name>
<dbReference type="InterPro" id="IPR022419">
    <property type="entry name" value="Porphobilin_deaminase_cofac_BS"/>
</dbReference>
<evidence type="ECO:0000256" key="8">
    <source>
        <dbReference type="HAMAP-Rule" id="MF_00260"/>
    </source>
</evidence>
<feature type="domain" description="Porphobilinogen deaminase C-terminal" evidence="10">
    <location>
        <begin position="224"/>
        <end position="292"/>
    </location>
</feature>
<dbReference type="Gene3D" id="3.40.190.10">
    <property type="entry name" value="Periplasmic binding protein-like II"/>
    <property type="match status" value="2"/>
</dbReference>
<keyword evidence="6 8" id="KW-0627">Porphyrin biosynthesis</keyword>
<dbReference type="EC" id="2.5.1.61" evidence="8"/>
<comment type="miscellaneous">
    <text evidence="8">The porphobilinogen subunits are added to the dipyrromethane group.</text>
</comment>
<evidence type="ECO:0000256" key="3">
    <source>
        <dbReference type="ARBA" id="ARBA00005638"/>
    </source>
</evidence>
<feature type="domain" description="Porphobilinogen deaminase N-terminal" evidence="9">
    <location>
        <begin position="3"/>
        <end position="209"/>
    </location>
</feature>
<feature type="modified residue" description="S-(dipyrrolylmethanemethyl)cysteine" evidence="8">
    <location>
        <position position="239"/>
    </location>
</feature>
<evidence type="ECO:0000256" key="4">
    <source>
        <dbReference type="ARBA" id="ARBA00011245"/>
    </source>
</evidence>
<dbReference type="PRINTS" id="PR00151">
    <property type="entry name" value="PORPHBDMNASE"/>
</dbReference>
<evidence type="ECO:0000256" key="5">
    <source>
        <dbReference type="ARBA" id="ARBA00022679"/>
    </source>
</evidence>
<dbReference type="STRING" id="349095.SAMN05660299_02332"/>
<protein>
    <recommendedName>
        <fullName evidence="8">Porphobilinogen deaminase</fullName>
        <shortName evidence="8">PBG</shortName>
        <ecNumber evidence="8">2.5.1.61</ecNumber>
    </recommendedName>
    <alternativeName>
        <fullName evidence="8">Hydroxymethylbilane synthase</fullName>
        <shortName evidence="8">HMBS</shortName>
    </alternativeName>
    <alternativeName>
        <fullName evidence="8">Pre-uroporphyrinogen synthase</fullName>
    </alternativeName>
</protein>
<organism evidence="11 12">
    <name type="scientific">Megasphaera paucivorans</name>
    <dbReference type="NCBI Taxonomy" id="349095"/>
    <lineage>
        <taxon>Bacteria</taxon>
        <taxon>Bacillati</taxon>
        <taxon>Bacillota</taxon>
        <taxon>Negativicutes</taxon>
        <taxon>Veillonellales</taxon>
        <taxon>Veillonellaceae</taxon>
        <taxon>Megasphaera</taxon>
    </lineage>
</organism>
<evidence type="ECO:0000256" key="7">
    <source>
        <dbReference type="ARBA" id="ARBA00048169"/>
    </source>
</evidence>
<dbReference type="GO" id="GO:0004418">
    <property type="term" value="F:hydroxymethylbilane synthase activity"/>
    <property type="evidence" value="ECO:0007669"/>
    <property type="project" value="UniProtKB-UniRule"/>
</dbReference>
<comment type="catalytic activity">
    <reaction evidence="7 8">
        <text>4 porphobilinogen + H2O = hydroxymethylbilane + 4 NH4(+)</text>
        <dbReference type="Rhea" id="RHEA:13185"/>
        <dbReference type="ChEBI" id="CHEBI:15377"/>
        <dbReference type="ChEBI" id="CHEBI:28938"/>
        <dbReference type="ChEBI" id="CHEBI:57845"/>
        <dbReference type="ChEBI" id="CHEBI:58126"/>
        <dbReference type="EC" id="2.5.1.61"/>
    </reaction>
</comment>
<sequence>MNLIIGTRNSKLAQWQTAFAAHALKKKFPHISTQIKPILTKGDKILDVPLTKIGGKGLFTEELEAEILSGRIDLAVHSLKDVPAILPPGLVLGAVMKRAEPGDALISPRYGTLDKLPAGARIGTSSLRRTAQLLHYRPDLTICSLRGNVDTRLHKLDEGNYDAIVLAISGLQRLGKETRITQKLPMSLCLPAVGQGALAIETRAGDTAVLSLIAALNDAPTVAAVTAERAFLSHIGGNCQIPVGVYGCINDAVITLKAVIASPDGKIAYRCSETAPQQEAVALGHFLAEKLLAEGGKSILQQLHVLTENKEE</sequence>
<accession>A0A1G9ZIW6</accession>
<dbReference type="CDD" id="cd13646">
    <property type="entry name" value="PBP2_EcHMBS_like"/>
    <property type="match status" value="1"/>
</dbReference>
<dbReference type="Pfam" id="PF03900">
    <property type="entry name" value="Porphobil_deamC"/>
    <property type="match status" value="1"/>
</dbReference>
<reference evidence="11 12" key="1">
    <citation type="submission" date="2016-10" db="EMBL/GenBank/DDBJ databases">
        <authorList>
            <person name="de Groot N.N."/>
        </authorList>
    </citation>
    <scope>NUCLEOTIDE SEQUENCE [LARGE SCALE GENOMIC DNA]</scope>
    <source>
        <strain evidence="11 12">DSM 16981</strain>
    </source>
</reference>
<keyword evidence="12" id="KW-1185">Reference proteome</keyword>
<evidence type="ECO:0000256" key="1">
    <source>
        <dbReference type="ARBA" id="ARBA00002869"/>
    </source>
</evidence>
<dbReference type="RefSeq" id="WP_091652121.1">
    <property type="nucleotide sequence ID" value="NZ_FNHQ01000030.1"/>
</dbReference>
<evidence type="ECO:0000256" key="2">
    <source>
        <dbReference type="ARBA" id="ARBA00004735"/>
    </source>
</evidence>